<keyword evidence="2" id="KW-1185">Reference proteome</keyword>
<reference evidence="1" key="1">
    <citation type="submission" date="2021-09" db="EMBL/GenBank/DDBJ databases">
        <authorList>
            <consortium name="AG Swart"/>
            <person name="Singh M."/>
            <person name="Singh A."/>
            <person name="Seah K."/>
            <person name="Emmerich C."/>
        </authorList>
    </citation>
    <scope>NUCLEOTIDE SEQUENCE</scope>
    <source>
        <strain evidence="1">ATCC30299</strain>
    </source>
</reference>
<dbReference type="Proteomes" id="UP001162131">
    <property type="component" value="Unassembled WGS sequence"/>
</dbReference>
<protein>
    <submittedName>
        <fullName evidence="1">Uncharacterized protein</fullName>
    </submittedName>
</protein>
<name>A0AAU9J4I1_9CILI</name>
<sequence>MMTMSPQESMLVRIQTSPLILAFIFSSVNSRTQAGIRIFLILKYSLFQYMQLIWHPICQAQNYAIAMQTIWDTYFHYRQVLLLGLQQYQQVVI</sequence>
<comment type="caution">
    <text evidence="1">The sequence shown here is derived from an EMBL/GenBank/DDBJ whole genome shotgun (WGS) entry which is preliminary data.</text>
</comment>
<dbReference type="EMBL" id="CAJZBQ010000021">
    <property type="protein sequence ID" value="CAG9318837.1"/>
    <property type="molecule type" value="Genomic_DNA"/>
</dbReference>
<organism evidence="1 2">
    <name type="scientific">Blepharisma stoltei</name>
    <dbReference type="NCBI Taxonomy" id="1481888"/>
    <lineage>
        <taxon>Eukaryota</taxon>
        <taxon>Sar</taxon>
        <taxon>Alveolata</taxon>
        <taxon>Ciliophora</taxon>
        <taxon>Postciliodesmatophora</taxon>
        <taxon>Heterotrichea</taxon>
        <taxon>Heterotrichida</taxon>
        <taxon>Blepharismidae</taxon>
        <taxon>Blepharisma</taxon>
    </lineage>
</organism>
<evidence type="ECO:0000313" key="1">
    <source>
        <dbReference type="EMBL" id="CAG9318837.1"/>
    </source>
</evidence>
<accession>A0AAU9J4I1</accession>
<proteinExistence type="predicted"/>
<dbReference type="AlphaFoldDB" id="A0AAU9J4I1"/>
<gene>
    <name evidence="1" type="ORF">BSTOLATCC_MIC22199</name>
</gene>
<evidence type="ECO:0000313" key="2">
    <source>
        <dbReference type="Proteomes" id="UP001162131"/>
    </source>
</evidence>